<protein>
    <recommendedName>
        <fullName evidence="1">Plasmid pRiA4b Orf3-like domain-containing protein</fullName>
    </recommendedName>
</protein>
<sequence>MRVEELPTKERAYHLRVTLKGVRPAIWRRLHVLGDTTLGGLHSIIQVAMGWSDSHLHLFRVGRTEYSEPDPEDPGWGRHAIDERPVALATVAPRRGSRLLYLYDFGDDWQHDIRVEKILVRQERQAYPVCVDGQRACPPEDCGGTPGYAHLRKVLRNPRHPEHEFLSEWVGGNFDPEAFDLEGVNRRLGALASDGARGG</sequence>
<dbReference type="Pfam" id="PF07929">
    <property type="entry name" value="PRiA4_ORF3"/>
    <property type="match status" value="1"/>
</dbReference>
<dbReference type="PANTHER" id="PTHR41878">
    <property type="entry name" value="LEXA REPRESSOR-RELATED"/>
    <property type="match status" value="1"/>
</dbReference>
<dbReference type="PANTHER" id="PTHR41878:SF1">
    <property type="entry name" value="TNPR PROTEIN"/>
    <property type="match status" value="1"/>
</dbReference>
<reference evidence="2" key="1">
    <citation type="journal article" date="2014" name="Front. Microbiol.">
        <title>High frequency of phylogenetically diverse reductive dehalogenase-homologous genes in deep subseafloor sedimentary metagenomes.</title>
        <authorList>
            <person name="Kawai M."/>
            <person name="Futagami T."/>
            <person name="Toyoda A."/>
            <person name="Takaki Y."/>
            <person name="Nishi S."/>
            <person name="Hori S."/>
            <person name="Arai W."/>
            <person name="Tsubouchi T."/>
            <person name="Morono Y."/>
            <person name="Uchiyama I."/>
            <person name="Ito T."/>
            <person name="Fujiyama A."/>
            <person name="Inagaki F."/>
            <person name="Takami H."/>
        </authorList>
    </citation>
    <scope>NUCLEOTIDE SEQUENCE</scope>
    <source>
        <strain evidence="2">Expedition CK06-06</strain>
    </source>
</reference>
<name>X0T6X2_9ZZZZ</name>
<dbReference type="EMBL" id="BARS01006658">
    <property type="protein sequence ID" value="GAF71840.1"/>
    <property type="molecule type" value="Genomic_DNA"/>
</dbReference>
<accession>X0T6X2</accession>
<dbReference type="InterPro" id="IPR012912">
    <property type="entry name" value="Plasmid_pRiA4b_Orf3-like"/>
</dbReference>
<feature type="domain" description="Plasmid pRiA4b Orf3-like" evidence="1">
    <location>
        <begin position="12"/>
        <end position="182"/>
    </location>
</feature>
<proteinExistence type="predicted"/>
<dbReference type="SUPFAM" id="SSF159941">
    <property type="entry name" value="MM3350-like"/>
    <property type="match status" value="1"/>
</dbReference>
<organism evidence="2">
    <name type="scientific">marine sediment metagenome</name>
    <dbReference type="NCBI Taxonomy" id="412755"/>
    <lineage>
        <taxon>unclassified sequences</taxon>
        <taxon>metagenomes</taxon>
        <taxon>ecological metagenomes</taxon>
    </lineage>
</organism>
<evidence type="ECO:0000313" key="2">
    <source>
        <dbReference type="EMBL" id="GAF71840.1"/>
    </source>
</evidence>
<dbReference type="Gene3D" id="3.10.290.30">
    <property type="entry name" value="MM3350-like"/>
    <property type="match status" value="1"/>
</dbReference>
<comment type="caution">
    <text evidence="2">The sequence shown here is derived from an EMBL/GenBank/DDBJ whole genome shotgun (WGS) entry which is preliminary data.</text>
</comment>
<gene>
    <name evidence="2" type="ORF">S01H1_12941</name>
</gene>
<dbReference type="InterPro" id="IPR024047">
    <property type="entry name" value="MM3350-like_sf"/>
</dbReference>
<dbReference type="AlphaFoldDB" id="X0T6X2"/>
<evidence type="ECO:0000259" key="1">
    <source>
        <dbReference type="Pfam" id="PF07929"/>
    </source>
</evidence>